<gene>
    <name evidence="2" type="ORF">SAZU_2178</name>
</gene>
<organism evidence="2 3">
    <name type="scientific">Streptomyces azureus</name>
    <dbReference type="NCBI Taxonomy" id="146537"/>
    <lineage>
        <taxon>Bacteria</taxon>
        <taxon>Bacillati</taxon>
        <taxon>Actinomycetota</taxon>
        <taxon>Actinomycetes</taxon>
        <taxon>Kitasatosporales</taxon>
        <taxon>Streptomycetaceae</taxon>
        <taxon>Streptomyces</taxon>
    </lineage>
</organism>
<feature type="compositionally biased region" description="Basic residues" evidence="1">
    <location>
        <begin position="1"/>
        <end position="12"/>
    </location>
</feature>
<proteinExistence type="predicted"/>
<evidence type="ECO:0000313" key="3">
    <source>
        <dbReference type="Proteomes" id="UP000053859"/>
    </source>
</evidence>
<dbReference type="GO" id="GO:0031411">
    <property type="term" value="C:gas vesicle"/>
    <property type="evidence" value="ECO:0007669"/>
    <property type="project" value="InterPro"/>
</dbReference>
<dbReference type="Pfam" id="PF06386">
    <property type="entry name" value="GvpL_GvpF"/>
    <property type="match status" value="1"/>
</dbReference>
<accession>A0A0K8PHT7</accession>
<dbReference type="EMBL" id="DF968234">
    <property type="protein sequence ID" value="GAP47441.1"/>
    <property type="molecule type" value="Genomic_DNA"/>
</dbReference>
<name>A0A0K8PHT7_STRAJ</name>
<sequence length="115" mass="12596">MCEHARRHPRTYGRHENESRERNRTVTVMTQTGGTQPAAASSGSGTGGLFHILELPLDRGLVIDVLVRVSLVGIEILKHARADEFTTAGRRLAHGYGDACDFRLRGPLPPYSFAA</sequence>
<evidence type="ECO:0000313" key="2">
    <source>
        <dbReference type="EMBL" id="GAP47441.1"/>
    </source>
</evidence>
<dbReference type="GO" id="GO:0031412">
    <property type="term" value="P:gas vesicle organization"/>
    <property type="evidence" value="ECO:0007669"/>
    <property type="project" value="InterPro"/>
</dbReference>
<dbReference type="PATRIC" id="fig|146537.3.peg.2291"/>
<dbReference type="Proteomes" id="UP000053859">
    <property type="component" value="Unassembled WGS sequence"/>
</dbReference>
<keyword evidence="3" id="KW-1185">Reference proteome</keyword>
<dbReference type="AlphaFoldDB" id="A0A0K8PHT7"/>
<reference evidence="2" key="1">
    <citation type="journal article" date="2015" name="Genome Announc.">
        <title>Draft Genome Sequence of Thiostrepton-Producing Streptomyces azureus ATCC 14921.</title>
        <authorList>
            <person name="Sakihara K."/>
            <person name="Maeda J."/>
            <person name="Tashiro K."/>
            <person name="Fujino Y."/>
            <person name="Kuhara S."/>
            <person name="Ohshima T."/>
            <person name="Ogata S."/>
            <person name="Doi K."/>
        </authorList>
    </citation>
    <scope>NUCLEOTIDE SEQUENCE [LARGE SCALE GENOMIC DNA]</scope>
    <source>
        <strain evidence="2">ATCC14921</strain>
    </source>
</reference>
<dbReference type="InterPro" id="IPR009430">
    <property type="entry name" value="GvpL/GvpF"/>
</dbReference>
<feature type="region of interest" description="Disordered" evidence="1">
    <location>
        <begin position="1"/>
        <end position="24"/>
    </location>
</feature>
<evidence type="ECO:0000256" key="1">
    <source>
        <dbReference type="SAM" id="MobiDB-lite"/>
    </source>
</evidence>
<protein>
    <submittedName>
        <fullName evidence="2">Gas vesicle structural protein</fullName>
    </submittedName>
</protein>
<feature type="compositionally biased region" description="Basic and acidic residues" evidence="1">
    <location>
        <begin position="13"/>
        <end position="24"/>
    </location>
</feature>